<keyword evidence="3" id="KW-0235">DNA replication</keyword>
<dbReference type="PANTHER" id="PTHR12705:SF0">
    <property type="entry name" value="ORIGIN RECOGNITION COMPLEX SUBUNIT 5"/>
    <property type="match status" value="1"/>
</dbReference>
<dbReference type="GO" id="GO:0003688">
    <property type="term" value="F:DNA replication origin binding"/>
    <property type="evidence" value="ECO:0007669"/>
    <property type="project" value="TreeGrafter"/>
</dbReference>
<evidence type="ECO:0000256" key="3">
    <source>
        <dbReference type="ARBA" id="ARBA00022705"/>
    </source>
</evidence>
<dbReference type="EMBL" id="AL355933">
    <property type="protein sequence ID" value="CAB91476.2"/>
    <property type="molecule type" value="Genomic_DNA"/>
</dbReference>
<feature type="region of interest" description="Disordered" evidence="7">
    <location>
        <begin position="424"/>
        <end position="444"/>
    </location>
</feature>
<keyword evidence="5" id="KW-0067">ATP-binding</keyword>
<feature type="domain" description="Origin recognition complex subunit 5 C-terminal" evidence="9">
    <location>
        <begin position="388"/>
        <end position="550"/>
    </location>
</feature>
<dbReference type="OrthoDB" id="365981at2759"/>
<dbReference type="Pfam" id="PF14630">
    <property type="entry name" value="ORC5_C"/>
    <property type="match status" value="1"/>
</dbReference>
<feature type="region of interest" description="Disordered" evidence="7">
    <location>
        <begin position="348"/>
        <end position="375"/>
    </location>
</feature>
<dbReference type="Gene3D" id="3.40.50.300">
    <property type="entry name" value="P-loop containing nucleotide triphosphate hydrolases"/>
    <property type="match status" value="1"/>
</dbReference>
<feature type="domain" description="ORC5 lid" evidence="10">
    <location>
        <begin position="249"/>
        <end position="308"/>
    </location>
</feature>
<evidence type="ECO:0000256" key="7">
    <source>
        <dbReference type="SAM" id="MobiDB-lite"/>
    </source>
</evidence>
<dbReference type="GO" id="GO:0005664">
    <property type="term" value="C:nuclear origin of replication recognition complex"/>
    <property type="evidence" value="ECO:0007669"/>
    <property type="project" value="TreeGrafter"/>
</dbReference>
<keyword evidence="4" id="KW-0547">Nucleotide-binding</keyword>
<evidence type="ECO:0000259" key="9">
    <source>
        <dbReference type="Pfam" id="PF14630"/>
    </source>
</evidence>
<accession>Q9P5P6</accession>
<feature type="domain" description="Orc1-like AAA ATPase" evidence="8">
    <location>
        <begin position="20"/>
        <end position="168"/>
    </location>
</feature>
<name>Q9P5P6_NEUCS</name>
<dbReference type="VEuPathDB" id="FungiDB:NCU05433"/>
<dbReference type="PANTHER" id="PTHR12705">
    <property type="entry name" value="ORIGIN RECOGNITION COMPLEX SUBUNIT 5"/>
    <property type="match status" value="1"/>
</dbReference>
<evidence type="ECO:0000259" key="8">
    <source>
        <dbReference type="Pfam" id="PF13191"/>
    </source>
</evidence>
<gene>
    <name evidence="11" type="primary">B8B20.290</name>
</gene>
<dbReference type="AlphaFoldDB" id="Q9P5P6"/>
<dbReference type="GO" id="GO:0006270">
    <property type="term" value="P:DNA replication initiation"/>
    <property type="evidence" value="ECO:0007669"/>
    <property type="project" value="TreeGrafter"/>
</dbReference>
<dbReference type="SUPFAM" id="SSF52540">
    <property type="entry name" value="P-loop containing nucleoside triphosphate hydrolases"/>
    <property type="match status" value="1"/>
</dbReference>
<feature type="compositionally biased region" description="Low complexity" evidence="7">
    <location>
        <begin position="361"/>
        <end position="375"/>
    </location>
</feature>
<dbReference type="InterPro" id="IPR027417">
    <property type="entry name" value="P-loop_NTPase"/>
</dbReference>
<protein>
    <submittedName>
        <fullName evidence="11">Related to origin recognition complex subunit 5</fullName>
    </submittedName>
</protein>
<evidence type="ECO:0000256" key="5">
    <source>
        <dbReference type="ARBA" id="ARBA00022840"/>
    </source>
</evidence>
<dbReference type="PIR" id="T49675">
    <property type="entry name" value="T49675"/>
</dbReference>
<evidence type="ECO:0000259" key="10">
    <source>
        <dbReference type="Pfam" id="PF21639"/>
    </source>
</evidence>
<feature type="compositionally biased region" description="Basic residues" evidence="7">
    <location>
        <begin position="435"/>
        <end position="444"/>
    </location>
</feature>
<evidence type="ECO:0000256" key="1">
    <source>
        <dbReference type="ARBA" id="ARBA00004123"/>
    </source>
</evidence>
<evidence type="ECO:0000256" key="2">
    <source>
        <dbReference type="ARBA" id="ARBA00006269"/>
    </source>
</evidence>
<dbReference type="InterPro" id="IPR020796">
    <property type="entry name" value="ORC5"/>
</dbReference>
<dbReference type="HOGENOM" id="CLU_028223_2_0_1"/>
<dbReference type="Pfam" id="PF21639">
    <property type="entry name" value="ORC5_lid"/>
    <property type="match status" value="1"/>
</dbReference>
<dbReference type="Pfam" id="PF13191">
    <property type="entry name" value="AAA_16"/>
    <property type="match status" value="1"/>
</dbReference>
<evidence type="ECO:0000313" key="11">
    <source>
        <dbReference type="EMBL" id="CAB91476.2"/>
    </source>
</evidence>
<evidence type="ECO:0000256" key="6">
    <source>
        <dbReference type="ARBA" id="ARBA00023242"/>
    </source>
</evidence>
<comment type="subcellular location">
    <subcellularLocation>
        <location evidence="1">Nucleus</location>
    </subcellularLocation>
</comment>
<sequence length="552" mass="60425">MGDSLFQLPDELLFTTLSQTFPCRDAQIRAVATLLHPHAAPCRNLVIHGTEATGKSAITAALLQALQDDTEKDEPLLRYVIVNSIECITARHLYESTIAKVAEALQWQGGATRCDSVSQMLVELSKMLKYPSYPDNFRFVLVFDGIDRQREAPITLLPALARLSEIVRLLAHSLSVDTVWLTDMSPQIPRITSAFIVTSPPAGFLRTSFVPYIEFPNYTKNEFVTILNTTSLPTAPLPTTTIQETTELWNRFTGAVHDALARSASRTLPALQHACTSLWPRFTAPILAGTHAPREFSKLMVAARVHFQDESLLDPGIVAVRSYSSSSTTTTTTTQAPAKENTAVLLSAPPSQANTPRKAHSTTTTPSKPKATANPLVSATTTDLSTLLPPTARLLLLASYLASHNPTRHDLVLFSTFHHGRRRRRGGLSVGMGRGGHRGAQSKHRKIARKLLGAHAFVLERMLAIFMAVRGEWDPKWLDQDSSSREMDADIEMAIATLASLRLLVKVGGAGAGGVTGDQMDRGGKWRCNVGWEVIRGLGRSMGVEVEEWLVE</sequence>
<dbReference type="OMA" id="QLRRWHG"/>
<keyword evidence="6" id="KW-0539">Nucleus</keyword>
<evidence type="ECO:0000256" key="4">
    <source>
        <dbReference type="ARBA" id="ARBA00022741"/>
    </source>
</evidence>
<organism evidence="11">
    <name type="scientific">Neurospora crassa</name>
    <dbReference type="NCBI Taxonomy" id="5141"/>
    <lineage>
        <taxon>Eukaryota</taxon>
        <taxon>Fungi</taxon>
        <taxon>Dikarya</taxon>
        <taxon>Ascomycota</taxon>
        <taxon>Pezizomycotina</taxon>
        <taxon>Sordariomycetes</taxon>
        <taxon>Sordariomycetidae</taxon>
        <taxon>Sordariales</taxon>
        <taxon>Sordariaceae</taxon>
        <taxon>Neurospora</taxon>
    </lineage>
</organism>
<proteinExistence type="inferred from homology"/>
<dbReference type="InterPro" id="IPR047088">
    <property type="entry name" value="ORC5_C"/>
</dbReference>
<comment type="similarity">
    <text evidence="2">Belongs to the ORC5 family.</text>
</comment>
<dbReference type="InterPro" id="IPR041664">
    <property type="entry name" value="AAA_16"/>
</dbReference>
<reference evidence="11" key="2">
    <citation type="submission" date="2001-10" db="EMBL/GenBank/DDBJ databases">
        <authorList>
            <person name="German Neurospora genome project"/>
        </authorList>
    </citation>
    <scope>NUCLEOTIDE SEQUENCE</scope>
</reference>
<dbReference type="InterPro" id="IPR048866">
    <property type="entry name" value="ORC5_lid"/>
</dbReference>
<reference evidence="11" key="1">
    <citation type="submission" date="2000-05" db="EMBL/GenBank/DDBJ databases">
        <authorList>
            <person name="Schulte U."/>
            <person name="Aign V."/>
            <person name="Hoheisel J."/>
            <person name="Brandt P."/>
            <person name="Fartmann B."/>
            <person name="Holland R."/>
            <person name="Nyakatura G."/>
            <person name="Mewes H.W."/>
            <person name="Mannhaupt G."/>
        </authorList>
    </citation>
    <scope>NUCLEOTIDE SEQUENCE</scope>
</reference>
<dbReference type="eggNOG" id="KOG2543">
    <property type="taxonomic scope" value="Eukaryota"/>
</dbReference>